<reference evidence="2" key="2">
    <citation type="submission" date="2015-04" db="EMBL/GenBank/DDBJ databases">
        <title>Genome sequence of Mycobacterium arupense strain GUC1.</title>
        <authorList>
            <person name="Greninger A.L."/>
            <person name="Cunningham G."/>
            <person name="Chiu C.Y."/>
            <person name="Miller S."/>
        </authorList>
    </citation>
    <scope>NUCLEOTIDE SEQUENCE</scope>
    <source>
        <strain evidence="2">GUC1</strain>
    </source>
</reference>
<dbReference type="EMBL" id="MVHH01000027">
    <property type="protein sequence ID" value="OQZ95954.1"/>
    <property type="molecule type" value="Genomic_DNA"/>
</dbReference>
<keyword evidence="1" id="KW-1133">Transmembrane helix</keyword>
<dbReference type="RefSeq" id="WP_046190595.1">
    <property type="nucleotide sequence ID" value="NZ_JACKUJ010000043.1"/>
</dbReference>
<organism evidence="2 4">
    <name type="scientific">Mycolicibacter arupensis</name>
    <dbReference type="NCBI Taxonomy" id="342002"/>
    <lineage>
        <taxon>Bacteria</taxon>
        <taxon>Bacillati</taxon>
        <taxon>Actinomycetota</taxon>
        <taxon>Actinomycetes</taxon>
        <taxon>Mycobacteriales</taxon>
        <taxon>Mycobacteriaceae</taxon>
        <taxon>Mycolicibacter</taxon>
    </lineage>
</organism>
<dbReference type="AlphaFoldDB" id="A0A0F5MTT5"/>
<evidence type="ECO:0000313" key="5">
    <source>
        <dbReference type="Proteomes" id="UP000192327"/>
    </source>
</evidence>
<dbReference type="Proteomes" id="UP000192327">
    <property type="component" value="Unassembled WGS sequence"/>
</dbReference>
<reference evidence="3 5" key="3">
    <citation type="submission" date="2016-12" db="EMBL/GenBank/DDBJ databases">
        <title>The new phylogeny of genus Mycobacterium.</title>
        <authorList>
            <person name="Tortoli E."/>
            <person name="Trovato A."/>
            <person name="Cirillo D.M."/>
        </authorList>
    </citation>
    <scope>NUCLEOTIDE SEQUENCE [LARGE SCALE GENOMIC DNA]</scope>
    <source>
        <strain evidence="3 5">DSM 44942</strain>
    </source>
</reference>
<keyword evidence="5" id="KW-1185">Reference proteome</keyword>
<feature type="transmembrane region" description="Helical" evidence="1">
    <location>
        <begin position="89"/>
        <end position="115"/>
    </location>
</feature>
<keyword evidence="1" id="KW-0472">Membrane</keyword>
<evidence type="ECO:0000256" key="1">
    <source>
        <dbReference type="SAM" id="Phobius"/>
    </source>
</evidence>
<feature type="transmembrane region" description="Helical" evidence="1">
    <location>
        <begin position="21"/>
        <end position="45"/>
    </location>
</feature>
<dbReference type="PATRIC" id="fig|342002.3.peg.2114"/>
<name>A0A0F5MTT5_9MYCO</name>
<evidence type="ECO:0000313" key="4">
    <source>
        <dbReference type="Proteomes" id="UP000034416"/>
    </source>
</evidence>
<proteinExistence type="predicted"/>
<sequence length="118" mass="11627">MYPSHPPPKPPISRGDLLGSLAALVLTVVGGGVAATLGLFMMAFTDNCPPTTCNIDAGVTAIMAGFAAAAVVCVIGAIVTIVRLARRNLAWPFALATLGLTAAACAAGMAGYLAAVGG</sequence>
<comment type="caution">
    <text evidence="2">The sequence shown here is derived from an EMBL/GenBank/DDBJ whole genome shotgun (WGS) entry which is preliminary data.</text>
</comment>
<dbReference type="EMBL" id="LASW01000086">
    <property type="protein sequence ID" value="KKB98111.1"/>
    <property type="molecule type" value="Genomic_DNA"/>
</dbReference>
<keyword evidence="1" id="KW-0812">Transmembrane</keyword>
<feature type="transmembrane region" description="Helical" evidence="1">
    <location>
        <begin position="57"/>
        <end position="82"/>
    </location>
</feature>
<protein>
    <submittedName>
        <fullName evidence="2">Uncharacterized protein</fullName>
    </submittedName>
</protein>
<evidence type="ECO:0000313" key="2">
    <source>
        <dbReference type="EMBL" id="KKB98111.1"/>
    </source>
</evidence>
<accession>A0A0F5MTT5</accession>
<evidence type="ECO:0000313" key="3">
    <source>
        <dbReference type="EMBL" id="OQZ95954.1"/>
    </source>
</evidence>
<dbReference type="Proteomes" id="UP000034416">
    <property type="component" value="Unassembled WGS sequence"/>
</dbReference>
<gene>
    <name evidence="3" type="ORF">BST15_13205</name>
    <name evidence="2" type="ORF">WR43_16060</name>
</gene>
<reference evidence="4" key="1">
    <citation type="submission" date="2015-04" db="EMBL/GenBank/DDBJ databases">
        <title>Genome sequence of Mycobacterium arupense GUC1.</title>
        <authorList>
            <person name="Greninger A.L."/>
            <person name="Cunningham G."/>
            <person name="Chiu C.Y."/>
            <person name="Miller S."/>
        </authorList>
    </citation>
    <scope>NUCLEOTIDE SEQUENCE [LARGE SCALE GENOMIC DNA]</scope>
    <source>
        <strain evidence="4">GUC1</strain>
    </source>
</reference>